<dbReference type="EMBL" id="JAUJYN010000010">
    <property type="protein sequence ID" value="KAK1262587.1"/>
    <property type="molecule type" value="Genomic_DNA"/>
</dbReference>
<dbReference type="AlphaFoldDB" id="A0AAV9AEK3"/>
<dbReference type="Pfam" id="PF06749">
    <property type="entry name" value="DUF1218"/>
    <property type="match status" value="1"/>
</dbReference>
<evidence type="ECO:0000313" key="8">
    <source>
        <dbReference type="EMBL" id="KAK1262587.1"/>
    </source>
</evidence>
<dbReference type="Pfam" id="PF05199">
    <property type="entry name" value="GMC_oxred_C"/>
    <property type="match status" value="1"/>
</dbReference>
<evidence type="ECO:0000256" key="2">
    <source>
        <dbReference type="ARBA" id="ARBA00022630"/>
    </source>
</evidence>
<keyword evidence="2" id="KW-0285">Flavoprotein</keyword>
<evidence type="ECO:0000256" key="5">
    <source>
        <dbReference type="SAM" id="Phobius"/>
    </source>
</evidence>
<reference evidence="8" key="1">
    <citation type="journal article" date="2023" name="Nat. Commun.">
        <title>Diploid and tetraploid genomes of Acorus and the evolution of monocots.</title>
        <authorList>
            <person name="Ma L."/>
            <person name="Liu K.W."/>
            <person name="Li Z."/>
            <person name="Hsiao Y.Y."/>
            <person name="Qi Y."/>
            <person name="Fu T."/>
            <person name="Tang G.D."/>
            <person name="Zhang D."/>
            <person name="Sun W.H."/>
            <person name="Liu D.K."/>
            <person name="Li Y."/>
            <person name="Chen G.Z."/>
            <person name="Liu X.D."/>
            <person name="Liao X.Y."/>
            <person name="Jiang Y.T."/>
            <person name="Yu X."/>
            <person name="Hao Y."/>
            <person name="Huang J."/>
            <person name="Zhao X.W."/>
            <person name="Ke S."/>
            <person name="Chen Y.Y."/>
            <person name="Wu W.L."/>
            <person name="Hsu J.L."/>
            <person name="Lin Y.F."/>
            <person name="Huang M.D."/>
            <person name="Li C.Y."/>
            <person name="Huang L."/>
            <person name="Wang Z.W."/>
            <person name="Zhao X."/>
            <person name="Zhong W.Y."/>
            <person name="Peng D.H."/>
            <person name="Ahmad S."/>
            <person name="Lan S."/>
            <person name="Zhang J.S."/>
            <person name="Tsai W.C."/>
            <person name="Van de Peer Y."/>
            <person name="Liu Z.J."/>
        </authorList>
    </citation>
    <scope>NUCLEOTIDE SEQUENCE</scope>
    <source>
        <strain evidence="8">SCP</strain>
    </source>
</reference>
<feature type="domain" description="Glucose-methanol-choline oxidoreductase N-terminal" evidence="6">
    <location>
        <begin position="220"/>
        <end position="443"/>
    </location>
</feature>
<keyword evidence="9" id="KW-1185">Reference proteome</keyword>
<dbReference type="PANTHER" id="PTHR46056:SF4">
    <property type="entry name" value="LONG-CHAIN-ALCOHOL OXIDASE FAO4A"/>
    <property type="match status" value="1"/>
</dbReference>
<keyword evidence="5" id="KW-1133">Transmembrane helix</keyword>
<dbReference type="Pfam" id="PF00732">
    <property type="entry name" value="GMC_oxred_N"/>
    <property type="match status" value="1"/>
</dbReference>
<feature type="domain" description="Glucose-methanol-choline oxidoreductase C-terminal" evidence="7">
    <location>
        <begin position="542"/>
        <end position="667"/>
    </location>
</feature>
<evidence type="ECO:0000259" key="7">
    <source>
        <dbReference type="Pfam" id="PF05199"/>
    </source>
</evidence>
<proteinExistence type="inferred from homology"/>
<evidence type="ECO:0000256" key="3">
    <source>
        <dbReference type="ARBA" id="ARBA00022827"/>
    </source>
</evidence>
<dbReference type="InterPro" id="IPR009606">
    <property type="entry name" value="DEAL/Modifying_wall_lignin1/2"/>
</dbReference>
<evidence type="ECO:0000256" key="1">
    <source>
        <dbReference type="ARBA" id="ARBA00010790"/>
    </source>
</evidence>
<keyword evidence="5" id="KW-0472">Membrane</keyword>
<feature type="transmembrane region" description="Helical" evidence="5">
    <location>
        <begin position="792"/>
        <end position="812"/>
    </location>
</feature>
<dbReference type="SUPFAM" id="SSF51905">
    <property type="entry name" value="FAD/NAD(P)-binding domain"/>
    <property type="match status" value="1"/>
</dbReference>
<evidence type="ECO:0000256" key="4">
    <source>
        <dbReference type="ARBA" id="ARBA00023002"/>
    </source>
</evidence>
<keyword evidence="4" id="KW-0560">Oxidoreductase</keyword>
<name>A0AAV9AEK3_ACOGR</name>
<dbReference type="Proteomes" id="UP001179952">
    <property type="component" value="Unassembled WGS sequence"/>
</dbReference>
<dbReference type="PANTHER" id="PTHR46056">
    <property type="entry name" value="LONG-CHAIN-ALCOHOL OXIDASE"/>
    <property type="match status" value="1"/>
</dbReference>
<dbReference type="GO" id="GO:0050660">
    <property type="term" value="F:flavin adenine dinucleotide binding"/>
    <property type="evidence" value="ECO:0007669"/>
    <property type="project" value="InterPro"/>
</dbReference>
<comment type="similarity">
    <text evidence="1">Belongs to the GMC oxidoreductase family.</text>
</comment>
<protein>
    <submittedName>
        <fullName evidence="8">Long-chain-alcohol oxidase FAO4A</fullName>
    </submittedName>
</protein>
<keyword evidence="3" id="KW-0274">FAD</keyword>
<sequence length="835" mass="91609">MVSKLQHAMLGMLRLALWLLGTWYGTVILCGTKSMSWRFPFFRRLSQVEPRRREEILLSWSFSSFYLFRLLFKGMKFLILLIHFTQVNEKGENPTWEAIGYCGPDPDFIRKAQEKPSLDEKEDDHPLRKALVDMEESPMDALAMAGIIFSSASAIHRTDKTTISPTAPKTIRCDAVVVGSGSGGGVMAGVLAKAGYKVVVLEKADYHARSNLSLLEGDAMDRMYEGRGLLATDDLGVVVLAGSAVGGGSAVNWSASLRTPEHVMDEWCEENELELFRSDAYSCALDTVCERMGVHSGHVEGREGFNNEVLRRGCEELGYPVNDIPRNSPTDHYCGWCCFGCKDGKKKGTNETWLVDMAESGNGVLLPRCRALKVVVHEGRRRRSARGVVFEYGKNSNSNSKEVCLVESKVTVIACGALGTPGLLKRSGLRNPNIGRNLHLHPVVMAWGYFPENYMWPGREKRSYEGGIMTAMSTVVSNFNTNGYGAVIQTPALHPGMFSVVTPWVSGADVKMRMERFSRTAHVFALARDRGSGVVNLPGSLTYELEGEDEVSLQRGLEKTLRILAAAGAEEIGTQHCKGERLNVKMASSHEFERFVRRESQRPLRDLRTPICSAHQMGSCRMGVDPERSAVDERGMTWEVEGLFVADASVLPTALGVNPMVTVQAIAHCTAHLIAFTTCITAEFKKNKVKDMKLDGRLCSLPESPAFGLGITACVCLSIAQIIGTSFAGTQCLTKNKPAGQARKKATPMGLLLLSWLSFGLAIILLGASSSMNRRQPYGKGWLDGNCYVVNNGVYTGAAVLVVVTMIFILGFTRLMRTAAVNSVMQDSQDQMEGS</sequence>
<accession>A0AAV9AEK3</accession>
<dbReference type="InterPro" id="IPR000172">
    <property type="entry name" value="GMC_OxRdtase_N"/>
</dbReference>
<feature type="transmembrane region" description="Helical" evidence="5">
    <location>
        <begin position="15"/>
        <end position="35"/>
    </location>
</feature>
<evidence type="ECO:0000259" key="6">
    <source>
        <dbReference type="Pfam" id="PF00732"/>
    </source>
</evidence>
<comment type="caution">
    <text evidence="8">The sequence shown here is derived from an EMBL/GenBank/DDBJ whole genome shotgun (WGS) entry which is preliminary data.</text>
</comment>
<reference evidence="8" key="2">
    <citation type="submission" date="2023-06" db="EMBL/GenBank/DDBJ databases">
        <authorList>
            <person name="Ma L."/>
            <person name="Liu K.-W."/>
            <person name="Li Z."/>
            <person name="Hsiao Y.-Y."/>
            <person name="Qi Y."/>
            <person name="Fu T."/>
            <person name="Tang G."/>
            <person name="Zhang D."/>
            <person name="Sun W.-H."/>
            <person name="Liu D.-K."/>
            <person name="Li Y."/>
            <person name="Chen G.-Z."/>
            <person name="Liu X.-D."/>
            <person name="Liao X.-Y."/>
            <person name="Jiang Y.-T."/>
            <person name="Yu X."/>
            <person name="Hao Y."/>
            <person name="Huang J."/>
            <person name="Zhao X.-W."/>
            <person name="Ke S."/>
            <person name="Chen Y.-Y."/>
            <person name="Wu W.-L."/>
            <person name="Hsu J.-L."/>
            <person name="Lin Y.-F."/>
            <person name="Huang M.-D."/>
            <person name="Li C.-Y."/>
            <person name="Huang L."/>
            <person name="Wang Z.-W."/>
            <person name="Zhao X."/>
            <person name="Zhong W.-Y."/>
            <person name="Peng D.-H."/>
            <person name="Ahmad S."/>
            <person name="Lan S."/>
            <person name="Zhang J.-S."/>
            <person name="Tsai W.-C."/>
            <person name="Van De Peer Y."/>
            <person name="Liu Z.-J."/>
        </authorList>
    </citation>
    <scope>NUCLEOTIDE SEQUENCE</scope>
    <source>
        <strain evidence="8">SCP</strain>
        <tissue evidence="8">Leaves</tissue>
    </source>
</reference>
<dbReference type="InterPro" id="IPR036188">
    <property type="entry name" value="FAD/NAD-bd_sf"/>
</dbReference>
<keyword evidence="5" id="KW-0812">Transmembrane</keyword>
<gene>
    <name evidence="8" type="ORF">QJS04_geneDACA008996</name>
</gene>
<evidence type="ECO:0000313" key="9">
    <source>
        <dbReference type="Proteomes" id="UP001179952"/>
    </source>
</evidence>
<feature type="transmembrane region" description="Helical" evidence="5">
    <location>
        <begin position="56"/>
        <end position="84"/>
    </location>
</feature>
<dbReference type="GO" id="GO:0016614">
    <property type="term" value="F:oxidoreductase activity, acting on CH-OH group of donors"/>
    <property type="evidence" value="ECO:0007669"/>
    <property type="project" value="InterPro"/>
</dbReference>
<dbReference type="InterPro" id="IPR007867">
    <property type="entry name" value="GMC_OxRtase_C"/>
</dbReference>
<feature type="transmembrane region" description="Helical" evidence="5">
    <location>
        <begin position="751"/>
        <end position="772"/>
    </location>
</feature>
<organism evidence="8 9">
    <name type="scientific">Acorus gramineus</name>
    <name type="common">Dwarf sweet flag</name>
    <dbReference type="NCBI Taxonomy" id="55184"/>
    <lineage>
        <taxon>Eukaryota</taxon>
        <taxon>Viridiplantae</taxon>
        <taxon>Streptophyta</taxon>
        <taxon>Embryophyta</taxon>
        <taxon>Tracheophyta</taxon>
        <taxon>Spermatophyta</taxon>
        <taxon>Magnoliopsida</taxon>
        <taxon>Liliopsida</taxon>
        <taxon>Acoraceae</taxon>
        <taxon>Acorus</taxon>
    </lineage>
</organism>
<dbReference type="Gene3D" id="3.50.50.60">
    <property type="entry name" value="FAD/NAD(P)-binding domain"/>
    <property type="match status" value="2"/>
</dbReference>
<feature type="transmembrane region" description="Helical" evidence="5">
    <location>
        <begin position="707"/>
        <end position="730"/>
    </location>
</feature>